<reference evidence="5 6" key="1">
    <citation type="journal article" date="2014" name="Am. J. Bot.">
        <title>Genome assembly and annotation for red clover (Trifolium pratense; Fabaceae).</title>
        <authorList>
            <person name="Istvanek J."/>
            <person name="Jaros M."/>
            <person name="Krenek A."/>
            <person name="Repkova J."/>
        </authorList>
    </citation>
    <scope>NUCLEOTIDE SEQUENCE [LARGE SCALE GENOMIC DNA]</scope>
    <source>
        <strain evidence="6">cv. Tatra</strain>
        <tissue evidence="5">Young leaves</tissue>
    </source>
</reference>
<evidence type="ECO:0000259" key="4">
    <source>
        <dbReference type="Pfam" id="PF25390"/>
    </source>
</evidence>
<keyword evidence="2" id="KW-0677">Repeat</keyword>
<proteinExistence type="predicted"/>
<dbReference type="STRING" id="57577.A0A2K3P2Q4"/>
<dbReference type="Pfam" id="PF25390">
    <property type="entry name" value="WD40_RLD"/>
    <property type="match status" value="1"/>
</dbReference>
<evidence type="ECO:0000256" key="1">
    <source>
        <dbReference type="ARBA" id="ARBA00022658"/>
    </source>
</evidence>
<dbReference type="SUPFAM" id="SSF50985">
    <property type="entry name" value="RCC1/BLIP-II"/>
    <property type="match status" value="2"/>
</dbReference>
<dbReference type="EMBL" id="ASHM01003239">
    <property type="protein sequence ID" value="PNY09578.1"/>
    <property type="molecule type" value="Genomic_DNA"/>
</dbReference>
<evidence type="ECO:0000256" key="2">
    <source>
        <dbReference type="ARBA" id="ARBA00022737"/>
    </source>
</evidence>
<dbReference type="PRINTS" id="PR00633">
    <property type="entry name" value="RCCNDNSATION"/>
</dbReference>
<comment type="caution">
    <text evidence="5">The sequence shown here is derived from an EMBL/GenBank/DDBJ whole genome shotgun (WGS) entry which is preliminary data.</text>
</comment>
<name>A0A2K3P2Q4_TRIPR</name>
<protein>
    <recommendedName>
        <fullName evidence="4">RCC1-like domain-containing protein</fullName>
    </recommendedName>
</protein>
<gene>
    <name evidence="5" type="ORF">L195_g006132</name>
</gene>
<evidence type="ECO:0000313" key="5">
    <source>
        <dbReference type="EMBL" id="PNY09578.1"/>
    </source>
</evidence>
<accession>A0A2K3P2Q4</accession>
<dbReference type="PROSITE" id="PS50012">
    <property type="entry name" value="RCC1_3"/>
    <property type="match status" value="7"/>
</dbReference>
<feature type="repeat" description="RCC1" evidence="3">
    <location>
        <begin position="77"/>
        <end position="130"/>
    </location>
</feature>
<feature type="repeat" description="RCC1" evidence="3">
    <location>
        <begin position="21"/>
        <end position="76"/>
    </location>
</feature>
<dbReference type="InterPro" id="IPR058923">
    <property type="entry name" value="RCC1-like_dom"/>
</dbReference>
<feature type="repeat" description="RCC1" evidence="3">
    <location>
        <begin position="131"/>
        <end position="206"/>
    </location>
</feature>
<dbReference type="PANTHER" id="PTHR45982">
    <property type="entry name" value="REGULATOR OF CHROMOSOME CONDENSATION"/>
    <property type="match status" value="1"/>
</dbReference>
<keyword evidence="1" id="KW-0344">Guanine-nucleotide releasing factor</keyword>
<reference evidence="5 6" key="2">
    <citation type="journal article" date="2017" name="Front. Plant Sci.">
        <title>Gene Classification and Mining of Molecular Markers Useful in Red Clover (Trifolium pratense) Breeding.</title>
        <authorList>
            <person name="Istvanek J."/>
            <person name="Dluhosova J."/>
            <person name="Dluhos P."/>
            <person name="Patkova L."/>
            <person name="Nedelnik J."/>
            <person name="Repkova J."/>
        </authorList>
    </citation>
    <scope>NUCLEOTIDE SEQUENCE [LARGE SCALE GENOMIC DNA]</scope>
    <source>
        <strain evidence="6">cv. Tatra</strain>
        <tissue evidence="5">Young leaves</tissue>
    </source>
</reference>
<dbReference type="InterPro" id="IPR009091">
    <property type="entry name" value="RCC1/BLIP-II"/>
</dbReference>
<feature type="repeat" description="RCC1" evidence="3">
    <location>
        <begin position="302"/>
        <end position="349"/>
    </location>
</feature>
<dbReference type="Proteomes" id="UP000236291">
    <property type="component" value="Unassembled WGS sequence"/>
</dbReference>
<organism evidence="5 6">
    <name type="scientific">Trifolium pratense</name>
    <name type="common">Red clover</name>
    <dbReference type="NCBI Taxonomy" id="57577"/>
    <lineage>
        <taxon>Eukaryota</taxon>
        <taxon>Viridiplantae</taxon>
        <taxon>Streptophyta</taxon>
        <taxon>Embryophyta</taxon>
        <taxon>Tracheophyta</taxon>
        <taxon>Spermatophyta</taxon>
        <taxon>Magnoliopsida</taxon>
        <taxon>eudicotyledons</taxon>
        <taxon>Gunneridae</taxon>
        <taxon>Pentapetalae</taxon>
        <taxon>rosids</taxon>
        <taxon>fabids</taxon>
        <taxon>Fabales</taxon>
        <taxon>Fabaceae</taxon>
        <taxon>Papilionoideae</taxon>
        <taxon>50 kb inversion clade</taxon>
        <taxon>NPAAA clade</taxon>
        <taxon>Hologalegina</taxon>
        <taxon>IRL clade</taxon>
        <taxon>Trifolieae</taxon>
        <taxon>Trifolium</taxon>
    </lineage>
</organism>
<feature type="repeat" description="RCC1" evidence="3">
    <location>
        <begin position="411"/>
        <end position="462"/>
    </location>
</feature>
<evidence type="ECO:0000313" key="6">
    <source>
        <dbReference type="Proteomes" id="UP000236291"/>
    </source>
</evidence>
<dbReference type="AlphaFoldDB" id="A0A2K3P2Q4"/>
<dbReference type="PROSITE" id="PS00626">
    <property type="entry name" value="RCC1_2"/>
    <property type="match status" value="1"/>
</dbReference>
<dbReference type="PANTHER" id="PTHR45982:SF1">
    <property type="entry name" value="REGULATOR OF CHROMOSOME CONDENSATION"/>
    <property type="match status" value="1"/>
</dbReference>
<evidence type="ECO:0000256" key="3">
    <source>
        <dbReference type="PROSITE-ProRule" id="PRU00235"/>
    </source>
</evidence>
<feature type="domain" description="RCC1-like" evidence="4">
    <location>
        <begin position="23"/>
        <end position="457"/>
    </location>
</feature>
<dbReference type="InterPro" id="IPR051553">
    <property type="entry name" value="Ran_GTPase-activating"/>
</dbReference>
<feature type="repeat" description="RCC1" evidence="3">
    <location>
        <begin position="361"/>
        <end position="410"/>
    </location>
</feature>
<dbReference type="InterPro" id="IPR000408">
    <property type="entry name" value="Reg_chr_condens"/>
</dbReference>
<feature type="repeat" description="RCC1" evidence="3">
    <location>
        <begin position="207"/>
        <end position="301"/>
    </location>
</feature>
<dbReference type="Gene3D" id="2.130.10.30">
    <property type="entry name" value="Regulator of chromosome condensation 1/beta-lactamase-inhibitor protein II"/>
    <property type="match status" value="2"/>
</dbReference>
<sequence length="462" mass="49430">MWRSRELLKSGAVVVRRRWMSTVMSFGDGSHGALGLPTTTVGIGVDSYEPTPIPSLPSDILTIHAGHYHSLATTSQGHLWAWGRNNEAQLGRGLSGRETWNEPKRVEGLENVKVCAAFASGVVSSAVGEDGSVWVWGKSKRGQLGLGKDVIEAVVPSRVEALSRENIAKCPTPTHIGHRLKALFVAVSLMEQVSFGWGHALALTVDGKLFGWGYYADGRIGNMGNDRLESSPLDSAAIAFSNNTQLTSSDLEVAEKKVLQGMKEESNMPIIWEPRLVEELRNVQVVDIACGLDHSLVLCRDGVLLSSGSNVYGQLGRTRQDLGFFPVDIDFTPVSVAAGVGHSLAICELDESDGSDTVGATNIASWGWNQSSQLGRSGPANLPALIDTLDGENPVSVSAGRAHSIALTSKGDMWVWGSGKNGRLGLSSSVDEVEPFYLDSLEGFQILQAVSGFDHNLVLVAE</sequence>